<gene>
    <name evidence="1" type="ORF">I4F81_009529</name>
</gene>
<organism evidence="1 2">
    <name type="scientific">Pyropia yezoensis</name>
    <name type="common">Susabi-nori</name>
    <name type="synonym">Porphyra yezoensis</name>
    <dbReference type="NCBI Taxonomy" id="2788"/>
    <lineage>
        <taxon>Eukaryota</taxon>
        <taxon>Rhodophyta</taxon>
        <taxon>Bangiophyceae</taxon>
        <taxon>Bangiales</taxon>
        <taxon>Bangiaceae</taxon>
        <taxon>Pyropia</taxon>
    </lineage>
</organism>
<accession>A0ACC3CB50</accession>
<comment type="caution">
    <text evidence="1">The sequence shown here is derived from an EMBL/GenBank/DDBJ whole genome shotgun (WGS) entry which is preliminary data.</text>
</comment>
<proteinExistence type="predicted"/>
<keyword evidence="2" id="KW-1185">Reference proteome</keyword>
<protein>
    <submittedName>
        <fullName evidence="1">Uncharacterized protein</fullName>
    </submittedName>
</protein>
<evidence type="ECO:0000313" key="2">
    <source>
        <dbReference type="Proteomes" id="UP000798662"/>
    </source>
</evidence>
<reference evidence="1" key="1">
    <citation type="submission" date="2019-11" db="EMBL/GenBank/DDBJ databases">
        <title>Nori genome reveals adaptations in red seaweeds to the harsh intertidal environment.</title>
        <authorList>
            <person name="Wang D."/>
            <person name="Mao Y."/>
        </authorList>
    </citation>
    <scope>NUCLEOTIDE SEQUENCE</scope>
    <source>
        <tissue evidence="1">Gametophyte</tissue>
    </source>
</reference>
<dbReference type="EMBL" id="CM020620">
    <property type="protein sequence ID" value="KAK1867018.1"/>
    <property type="molecule type" value="Genomic_DNA"/>
</dbReference>
<dbReference type="Proteomes" id="UP000798662">
    <property type="component" value="Chromosome 3"/>
</dbReference>
<name>A0ACC3CB50_PYRYE</name>
<sequence>MTAAAHGGGGGGGGRRRSCGCGGGWPSVLWASPDPSAAARGRIAAAAMAGGGCTGGGGGGGGGISGERGGSGIGGTPARRRQQRPGQRRPRRQPRQPAARAPGDERCGERRGRGGRQASRQCGCQQRRGFATVDVVGWCLSRPPTAAAGCWWPLPVTSMPHCPTRVRRRSVSTLLQWGTIGGGARSRQTGGWWRALAVTVAFFALASAALRGIAWSAPCGGQCVSC</sequence>
<evidence type="ECO:0000313" key="1">
    <source>
        <dbReference type="EMBL" id="KAK1867018.1"/>
    </source>
</evidence>